<feature type="chain" id="PRO_5044552562" evidence="3">
    <location>
        <begin position="25"/>
        <end position="149"/>
    </location>
</feature>
<gene>
    <name evidence="4" type="ORF">OFLC_LOCUS8276</name>
</gene>
<feature type="signal peptide" evidence="3">
    <location>
        <begin position="1"/>
        <end position="24"/>
    </location>
</feature>
<evidence type="ECO:0000313" key="5">
    <source>
        <dbReference type="Proteomes" id="UP000267606"/>
    </source>
</evidence>
<feature type="region of interest" description="Disordered" evidence="2">
    <location>
        <begin position="36"/>
        <end position="55"/>
    </location>
</feature>
<name>A0A183HLB6_9BILA</name>
<sequence length="149" mass="17479">MYVCVRRFLGFLLELMLLLPQQLTILLLQLNQREMTEEEHSDSRTEDDYEEGDEAYDDEGTLDEEEMLQLEENYQDELKLLEDDANLSIEELRQKYCNTVAEEEYDDSQSSSTSNDTRKSEGTYDTTVNSDFTESGTFLYLHLSHLFDL</sequence>
<evidence type="ECO:0000256" key="2">
    <source>
        <dbReference type="SAM" id="MobiDB-lite"/>
    </source>
</evidence>
<keyword evidence="1" id="KW-0175">Coiled coil</keyword>
<dbReference type="AlphaFoldDB" id="A0A183HLB6"/>
<organism evidence="6">
    <name type="scientific">Onchocerca flexuosa</name>
    <dbReference type="NCBI Taxonomy" id="387005"/>
    <lineage>
        <taxon>Eukaryota</taxon>
        <taxon>Metazoa</taxon>
        <taxon>Ecdysozoa</taxon>
        <taxon>Nematoda</taxon>
        <taxon>Chromadorea</taxon>
        <taxon>Rhabditida</taxon>
        <taxon>Spirurina</taxon>
        <taxon>Spiruromorpha</taxon>
        <taxon>Filarioidea</taxon>
        <taxon>Onchocercidae</taxon>
        <taxon>Onchocerca</taxon>
    </lineage>
</organism>
<keyword evidence="3" id="KW-0732">Signal</keyword>
<reference evidence="4 5" key="2">
    <citation type="submission" date="2018-11" db="EMBL/GenBank/DDBJ databases">
        <authorList>
            <consortium name="Pathogen Informatics"/>
        </authorList>
    </citation>
    <scope>NUCLEOTIDE SEQUENCE [LARGE SCALE GENOMIC DNA]</scope>
</reference>
<dbReference type="WBParaSite" id="OFLC_0000827701-mRNA-1">
    <property type="protein sequence ID" value="OFLC_0000827701-mRNA-1"/>
    <property type="gene ID" value="OFLC_0000827701"/>
</dbReference>
<protein>
    <submittedName>
        <fullName evidence="6">Nonsense-mediated mRNA decay protein 2-like</fullName>
    </submittedName>
</protein>
<accession>A0A183HLB6</accession>
<evidence type="ECO:0000256" key="1">
    <source>
        <dbReference type="SAM" id="Coils"/>
    </source>
</evidence>
<dbReference type="EMBL" id="UZAJ01009222">
    <property type="protein sequence ID" value="VDO54904.1"/>
    <property type="molecule type" value="Genomic_DNA"/>
</dbReference>
<evidence type="ECO:0000256" key="3">
    <source>
        <dbReference type="SAM" id="SignalP"/>
    </source>
</evidence>
<feature type="region of interest" description="Disordered" evidence="2">
    <location>
        <begin position="100"/>
        <end position="128"/>
    </location>
</feature>
<evidence type="ECO:0000313" key="6">
    <source>
        <dbReference type="WBParaSite" id="OFLC_0000827701-mRNA-1"/>
    </source>
</evidence>
<dbReference type="Proteomes" id="UP000267606">
    <property type="component" value="Unassembled WGS sequence"/>
</dbReference>
<feature type="coiled-coil region" evidence="1">
    <location>
        <begin position="64"/>
        <end position="95"/>
    </location>
</feature>
<evidence type="ECO:0000313" key="4">
    <source>
        <dbReference type="EMBL" id="VDO54904.1"/>
    </source>
</evidence>
<keyword evidence="5" id="KW-1185">Reference proteome</keyword>
<reference evidence="6" key="1">
    <citation type="submission" date="2016-06" db="UniProtKB">
        <authorList>
            <consortium name="WormBaseParasite"/>
        </authorList>
    </citation>
    <scope>IDENTIFICATION</scope>
</reference>
<dbReference type="STRING" id="387005.A0A183HLB6"/>
<proteinExistence type="predicted"/>